<evidence type="ECO:0000313" key="8">
    <source>
        <dbReference type="EMBL" id="KOF75406.1"/>
    </source>
</evidence>
<evidence type="ECO:0000256" key="4">
    <source>
        <dbReference type="ARBA" id="ARBA00022737"/>
    </source>
</evidence>
<feature type="domain" description="VWFA" evidence="7">
    <location>
        <begin position="236"/>
        <end position="409"/>
    </location>
</feature>
<keyword evidence="4" id="KW-0677">Repeat</keyword>
<dbReference type="FunFam" id="3.40.50.410:FF:000004">
    <property type="entry name" value="collagen alpha-6(VI) chain"/>
    <property type="match status" value="2"/>
</dbReference>
<dbReference type="CDD" id="cd01450">
    <property type="entry name" value="vWFA_subfamily_ECM"/>
    <property type="match status" value="1"/>
</dbReference>
<dbReference type="PROSITE" id="PS50234">
    <property type="entry name" value="VWFA"/>
    <property type="match status" value="3"/>
</dbReference>
<reference evidence="8" key="1">
    <citation type="submission" date="2015-07" db="EMBL/GenBank/DDBJ databases">
        <title>MeaNS - Measles Nucleotide Surveillance Program.</title>
        <authorList>
            <person name="Tran T."/>
            <person name="Druce J."/>
        </authorList>
    </citation>
    <scope>NUCLEOTIDE SEQUENCE</scope>
    <source>
        <strain evidence="8">UCB-OBI-ISO-001</strain>
        <tissue evidence="8">Gonad</tissue>
    </source>
</reference>
<dbReference type="SUPFAM" id="SSF53300">
    <property type="entry name" value="vWA-like"/>
    <property type="match status" value="3"/>
</dbReference>
<sequence length="610" mass="67573">MIMRFVTIYLAVLATSVVIAHRIGVDSNLKSFVSPYEEILCQDPADIVFVLDSSRSVTQTDFKKELDFVSSFVNDMDIGADKIRIGVVTFSDNVKTEFELKEFSHKQDIQNAVSNIAHRSRSTNTWLALKHIRTESFITDHGGRVGIPKIAILVTAGGSNGKSKTLNEAKLLHNDPIRIFTVAVGNRVDDDELRAIASKSENAFKVPDFNSLATIEDKVKQNFCRKGEIFCHNPADIVFVLDSSVSVTQTDFKKELDFVSSFVNDMDISSDKIQIGVVTFSDNVKTEFELNKFSQKQDIQKAVSSIAYRSGSTNTWLALKHIRTESFTTDHGGRVGIPKIIILVTASGSNGKSKTLNEAKLLHNDPLRVYTVAVGNRVDDDELRAMVSKPESILKVKDFNSLSTIRNTLKQKVCKRVCGVVPSDIIFVADASTSIWDADFKKQMDFIISFVKDTVVGRNNTQIGMVSFSTNVINHFYLNAKTSRAAVISALKGLKQSHGDTYTSKALRFIRTQAFLPSNGGRPDVPHIIIVITDGQSTTPQDTLKEAVKLAQNNIIAFTIGVGKQVDLNELRVIAGDSSRMFEVANYDTLHTIEKKLFSKVCKVEISQQV</sequence>
<evidence type="ECO:0000256" key="3">
    <source>
        <dbReference type="ARBA" id="ARBA00022729"/>
    </source>
</evidence>
<dbReference type="Pfam" id="PF00092">
    <property type="entry name" value="VWA"/>
    <property type="match status" value="3"/>
</dbReference>
<proteinExistence type="predicted"/>
<dbReference type="SMART" id="SM00327">
    <property type="entry name" value="VWA"/>
    <property type="match status" value="3"/>
</dbReference>
<dbReference type="PANTHER" id="PTHR24020:SF20">
    <property type="entry name" value="PH DOMAIN-CONTAINING PROTEIN"/>
    <property type="match status" value="1"/>
</dbReference>
<dbReference type="PANTHER" id="PTHR24020">
    <property type="entry name" value="COLLAGEN ALPHA"/>
    <property type="match status" value="1"/>
</dbReference>
<evidence type="ECO:0000256" key="2">
    <source>
        <dbReference type="ARBA" id="ARBA00022525"/>
    </source>
</evidence>
<evidence type="ECO:0000256" key="5">
    <source>
        <dbReference type="ARBA" id="ARBA00023180"/>
    </source>
</evidence>
<feature type="domain" description="VWFA" evidence="7">
    <location>
        <begin position="46"/>
        <end position="219"/>
    </location>
</feature>
<dbReference type="InterPro" id="IPR050525">
    <property type="entry name" value="ECM_Assembly_Org"/>
</dbReference>
<dbReference type="AlphaFoldDB" id="A0A0L8GEG0"/>
<feature type="chain" id="PRO_5005582908" description="VWFA domain-containing protein" evidence="6">
    <location>
        <begin position="21"/>
        <end position="610"/>
    </location>
</feature>
<keyword evidence="2" id="KW-0964">Secreted</keyword>
<protein>
    <recommendedName>
        <fullName evidence="7">VWFA domain-containing protein</fullName>
    </recommendedName>
</protein>
<evidence type="ECO:0000256" key="1">
    <source>
        <dbReference type="ARBA" id="ARBA00004613"/>
    </source>
</evidence>
<comment type="subcellular location">
    <subcellularLocation>
        <location evidence="1">Secreted</location>
    </subcellularLocation>
</comment>
<dbReference type="OrthoDB" id="10256829at2759"/>
<evidence type="ECO:0000256" key="6">
    <source>
        <dbReference type="SAM" id="SignalP"/>
    </source>
</evidence>
<feature type="domain" description="VWFA" evidence="7">
    <location>
        <begin position="424"/>
        <end position="601"/>
    </location>
</feature>
<dbReference type="InterPro" id="IPR036465">
    <property type="entry name" value="vWFA_dom_sf"/>
</dbReference>
<dbReference type="GO" id="GO:0005576">
    <property type="term" value="C:extracellular region"/>
    <property type="evidence" value="ECO:0007669"/>
    <property type="project" value="UniProtKB-SubCell"/>
</dbReference>
<organism evidence="8">
    <name type="scientific">Octopus bimaculoides</name>
    <name type="common">California two-spotted octopus</name>
    <dbReference type="NCBI Taxonomy" id="37653"/>
    <lineage>
        <taxon>Eukaryota</taxon>
        <taxon>Metazoa</taxon>
        <taxon>Spiralia</taxon>
        <taxon>Lophotrochozoa</taxon>
        <taxon>Mollusca</taxon>
        <taxon>Cephalopoda</taxon>
        <taxon>Coleoidea</taxon>
        <taxon>Octopodiformes</taxon>
        <taxon>Octopoda</taxon>
        <taxon>Incirrata</taxon>
        <taxon>Octopodidae</taxon>
        <taxon>Octopus</taxon>
    </lineage>
</organism>
<dbReference type="EMBL" id="KQ422178">
    <property type="protein sequence ID" value="KOF75406.1"/>
    <property type="molecule type" value="Genomic_DNA"/>
</dbReference>
<gene>
    <name evidence="8" type="ORF">OCBIM_22034808mg</name>
</gene>
<feature type="signal peptide" evidence="6">
    <location>
        <begin position="1"/>
        <end position="20"/>
    </location>
</feature>
<evidence type="ECO:0000259" key="7">
    <source>
        <dbReference type="PROSITE" id="PS50234"/>
    </source>
</evidence>
<name>A0A0L8GEG0_OCTBM</name>
<keyword evidence="3 6" id="KW-0732">Signal</keyword>
<dbReference type="CDD" id="cd01472">
    <property type="entry name" value="vWA_collagen"/>
    <property type="match status" value="1"/>
</dbReference>
<keyword evidence="5" id="KW-0325">Glycoprotein</keyword>
<dbReference type="Gene3D" id="3.40.50.410">
    <property type="entry name" value="von Willebrand factor, type A domain"/>
    <property type="match status" value="3"/>
</dbReference>
<dbReference type="PRINTS" id="PR00453">
    <property type="entry name" value="VWFADOMAIN"/>
</dbReference>
<dbReference type="InterPro" id="IPR002035">
    <property type="entry name" value="VWF_A"/>
</dbReference>
<accession>A0A0L8GEG0</accession>